<evidence type="ECO:0008006" key="3">
    <source>
        <dbReference type="Google" id="ProtNLM"/>
    </source>
</evidence>
<proteinExistence type="predicted"/>
<keyword evidence="2" id="KW-1185">Reference proteome</keyword>
<evidence type="ECO:0000313" key="1">
    <source>
        <dbReference type="EMBL" id="WEX86386.1"/>
    </source>
</evidence>
<evidence type="ECO:0000313" key="2">
    <source>
        <dbReference type="Proteomes" id="UP001229355"/>
    </source>
</evidence>
<sequence length="117" mass="11811">MASDATSGGEDLSTTNLNAYSIARCAFVVAGVSLLGGCQSSAPEPQNMARTSLQTAPADLQLICANAVVAQASGARVLPMSSRQLDATTYAVDVDAGGRKFNCVVDSSGSVKSVQPA</sequence>
<protein>
    <recommendedName>
        <fullName evidence="3">Lipoprotein</fullName>
    </recommendedName>
</protein>
<dbReference type="EMBL" id="CP120373">
    <property type="protein sequence ID" value="WEX86386.1"/>
    <property type="molecule type" value="Genomic_DNA"/>
</dbReference>
<organism evidence="1 2">
    <name type="scientific">Sinorhizobium garamanticum</name>
    <dbReference type="NCBI Taxonomy" id="680247"/>
    <lineage>
        <taxon>Bacteria</taxon>
        <taxon>Pseudomonadati</taxon>
        <taxon>Pseudomonadota</taxon>
        <taxon>Alphaproteobacteria</taxon>
        <taxon>Hyphomicrobiales</taxon>
        <taxon>Rhizobiaceae</taxon>
        <taxon>Sinorhizobium/Ensifer group</taxon>
        <taxon>Sinorhizobium</taxon>
    </lineage>
</organism>
<gene>
    <name evidence="1" type="ORF">PZN02_002666</name>
</gene>
<name>A0ABY8D691_9HYPH</name>
<accession>A0ABY8D691</accession>
<reference evidence="1 2" key="1">
    <citation type="submission" date="2023-03" db="EMBL/GenBank/DDBJ databases">
        <authorList>
            <person name="Kaur S."/>
            <person name="Espinosa-Saiz D."/>
            <person name="Velazquez E."/>
            <person name="Menendez E."/>
            <person name="diCenzo G.C."/>
        </authorList>
    </citation>
    <scope>NUCLEOTIDE SEQUENCE [LARGE SCALE GENOMIC DNA]</scope>
    <source>
        <strain evidence="1 2">LMG 24692</strain>
    </source>
</reference>
<dbReference type="RefSeq" id="WP_280658454.1">
    <property type="nucleotide sequence ID" value="NZ_CP120373.1"/>
</dbReference>
<dbReference type="Proteomes" id="UP001229355">
    <property type="component" value="Chromosome 1"/>
</dbReference>